<dbReference type="Gene3D" id="2.130.10.10">
    <property type="entry name" value="YVTN repeat-like/Quinoprotein amine dehydrogenase"/>
    <property type="match status" value="1"/>
</dbReference>
<reference evidence="2" key="1">
    <citation type="journal article" date="2013" name="Genetics">
        <title>The draft genome and transcriptome of Panagrellus redivivus are shaped by the harsh demands of a free-living lifestyle.</title>
        <authorList>
            <person name="Srinivasan J."/>
            <person name="Dillman A.R."/>
            <person name="Macchietto M.G."/>
            <person name="Heikkinen L."/>
            <person name="Lakso M."/>
            <person name="Fracchia K.M."/>
            <person name="Antoshechkin I."/>
            <person name="Mortazavi A."/>
            <person name="Wong G."/>
            <person name="Sternberg P.W."/>
        </authorList>
    </citation>
    <scope>NUCLEOTIDE SEQUENCE [LARGE SCALE GENOMIC DNA]</scope>
    <source>
        <strain evidence="2">MT8872</strain>
    </source>
</reference>
<dbReference type="SUPFAM" id="SSF50978">
    <property type="entry name" value="WD40 repeat-like"/>
    <property type="match status" value="1"/>
</dbReference>
<evidence type="ECO:0000256" key="1">
    <source>
        <dbReference type="SAM" id="Coils"/>
    </source>
</evidence>
<sequence length="525" mass="58983">MVAVDALGASGKEWIQKAFSVQRKEWIQKEFSRASVETPYPFLLRSHDQNRKREKTFVEHVSFNRNDQVISVVTQNSAAARILYFDACVFAPSYAHIPVHLSMYTFDRPAPKYVSVCWSSDDDYLHLLSTDAKAYVFSVDSSGLTPSLLGTVTITPKVTALSMANNRILIGTETGEVNCYENYEFSVTSMVKLESPTSVPPNAMVCGLMSLKKSTVLVVYYHRKSMALWLGLVDLLANTWGSIHRVNSVKSPMHRALCSINTIEKSDMNINVTKEKQEAILDLHCSMTSTNKTSKTSDFNPHIFIKTSEGKLCVYEVQLPVKAMPITTRPLNCIISNGISFEKVPFPELSTNVHVIELIREKEKLKAELAVATKEKKEAENKLLELRTILSTRHAIENFEAKTGGLTTDRFTYWQTTMYIRADVQAALQQVFIPPKTVPKATLFGRTVAAIFKDLCANIHGFTVNGAIIIEKGYFSTFKTDVLKTICIASQMPCIEQTKRCDNQYDVESSNEEGDVLRIVQYTLM</sequence>
<protein>
    <submittedName>
        <fullName evidence="3">Cilia- and flagella-associated protein 43</fullName>
    </submittedName>
</protein>
<dbReference type="AlphaFoldDB" id="A0A7E4VU02"/>
<dbReference type="InterPro" id="IPR036322">
    <property type="entry name" value="WD40_repeat_dom_sf"/>
</dbReference>
<keyword evidence="1" id="KW-0175">Coiled coil</keyword>
<evidence type="ECO:0000313" key="2">
    <source>
        <dbReference type="Proteomes" id="UP000492821"/>
    </source>
</evidence>
<reference evidence="3" key="2">
    <citation type="submission" date="2020-10" db="UniProtKB">
        <authorList>
            <consortium name="WormBaseParasite"/>
        </authorList>
    </citation>
    <scope>IDENTIFICATION</scope>
</reference>
<dbReference type="Proteomes" id="UP000492821">
    <property type="component" value="Unassembled WGS sequence"/>
</dbReference>
<dbReference type="WBParaSite" id="Pan_g3366.t1">
    <property type="protein sequence ID" value="Pan_g3366.t1"/>
    <property type="gene ID" value="Pan_g3366"/>
</dbReference>
<accession>A0A7E4VU02</accession>
<keyword evidence="2" id="KW-1185">Reference proteome</keyword>
<dbReference type="InterPro" id="IPR015943">
    <property type="entry name" value="WD40/YVTN_repeat-like_dom_sf"/>
</dbReference>
<name>A0A7E4VU02_PANRE</name>
<evidence type="ECO:0000313" key="3">
    <source>
        <dbReference type="WBParaSite" id="Pan_g3366.t1"/>
    </source>
</evidence>
<proteinExistence type="predicted"/>
<feature type="coiled-coil region" evidence="1">
    <location>
        <begin position="355"/>
        <end position="389"/>
    </location>
</feature>
<organism evidence="2 3">
    <name type="scientific">Panagrellus redivivus</name>
    <name type="common">Microworm</name>
    <dbReference type="NCBI Taxonomy" id="6233"/>
    <lineage>
        <taxon>Eukaryota</taxon>
        <taxon>Metazoa</taxon>
        <taxon>Ecdysozoa</taxon>
        <taxon>Nematoda</taxon>
        <taxon>Chromadorea</taxon>
        <taxon>Rhabditida</taxon>
        <taxon>Tylenchina</taxon>
        <taxon>Panagrolaimomorpha</taxon>
        <taxon>Panagrolaimoidea</taxon>
        <taxon>Panagrolaimidae</taxon>
        <taxon>Panagrellus</taxon>
    </lineage>
</organism>